<name>A0A0J7ZDQ7_STRVR</name>
<dbReference type="SUPFAM" id="SSF52540">
    <property type="entry name" value="P-loop containing nucleoside triphosphate hydrolases"/>
    <property type="match status" value="1"/>
</dbReference>
<dbReference type="AlphaFoldDB" id="A0A0J7ZDQ7"/>
<accession>A0A0J7ZDQ7</accession>
<proteinExistence type="predicted"/>
<dbReference type="Pfam" id="PF09848">
    <property type="entry name" value="SLFN-g3_helicase"/>
    <property type="match status" value="1"/>
</dbReference>
<dbReference type="Proteomes" id="UP000037432">
    <property type="component" value="Unassembled WGS sequence"/>
</dbReference>
<dbReference type="Gene3D" id="3.40.50.300">
    <property type="entry name" value="P-loop containing nucleotide triphosphate hydrolases"/>
    <property type="match status" value="1"/>
</dbReference>
<feature type="domain" description="AAA+ ATPase" evidence="1">
    <location>
        <begin position="112"/>
        <end position="271"/>
    </location>
</feature>
<dbReference type="InterPro" id="IPR027417">
    <property type="entry name" value="P-loop_NTPase"/>
</dbReference>
<dbReference type="InterPro" id="IPR018647">
    <property type="entry name" value="SLFN_3-like_DNA/RNA_helicase"/>
</dbReference>
<sequence length="473" mass="51309">MTSPAALAKQHVENKQKVLREYMLRTRPGGVKGYDHDALCDLLEVDDPSRVIFEQGSGRQAVVRVFPVNPLAKMRAITLPDLVMDENGCIRIGSYYDGEPLRMRVHDPETGNAQRIIIFGTTGAGKSRALQAFLAACKRNGIVVHLADLKGGQSVPEAKGNVATHVRTLNEAMGLLRAAVKKAEDRFARYADMGRSGFLINNPDPLEYVVIDEANRLLEKGSPFRAEAARLIKELGRTGRSVGIGIVLAAQAGHLDELGGSDTLRAMLKEGEVILLRWSSQMMASLVGDGLLPVGENLQPIPKILGRARRIQRWGTPVDRSDEKPNSQGMCYHLTSARPTSMARFFLVGSLAPHDGFDPEIRKLYGSSPPPGKPLTLLFPPPKEGGADSVDGLEYGVDEDPELEELPETPKTNADRILAALDDGPLSEQDLLAALDDDGGKEVKRGSIRTTISNLRRDGKIAPKDASGLITPL</sequence>
<organism evidence="2 3">
    <name type="scientific">Streptomyces viridochromogenes</name>
    <dbReference type="NCBI Taxonomy" id="1938"/>
    <lineage>
        <taxon>Bacteria</taxon>
        <taxon>Bacillati</taxon>
        <taxon>Actinomycetota</taxon>
        <taxon>Actinomycetes</taxon>
        <taxon>Kitasatosporales</taxon>
        <taxon>Streptomycetaceae</taxon>
        <taxon>Streptomyces</taxon>
    </lineage>
</organism>
<evidence type="ECO:0000259" key="1">
    <source>
        <dbReference type="SMART" id="SM00382"/>
    </source>
</evidence>
<dbReference type="RefSeq" id="WP_048581696.1">
    <property type="nucleotide sequence ID" value="NZ_LFNT01000014.1"/>
</dbReference>
<dbReference type="OrthoDB" id="3504056at2"/>
<dbReference type="PATRIC" id="fig|1938.3.peg.8580"/>
<dbReference type="InterPro" id="IPR003593">
    <property type="entry name" value="AAA+_ATPase"/>
</dbReference>
<gene>
    <name evidence="2" type="ORF">ACM01_14985</name>
</gene>
<reference evidence="2 3" key="1">
    <citation type="submission" date="2015-06" db="EMBL/GenBank/DDBJ databases">
        <authorList>
            <person name="Ju K.-S."/>
            <person name="Doroghazi J.R."/>
            <person name="Metcalf W.W."/>
        </authorList>
    </citation>
    <scope>NUCLEOTIDE SEQUENCE [LARGE SCALE GENOMIC DNA]</scope>
    <source>
        <strain evidence="2 3">NRRL 3414</strain>
    </source>
</reference>
<evidence type="ECO:0000313" key="3">
    <source>
        <dbReference type="Proteomes" id="UP000037432"/>
    </source>
</evidence>
<protein>
    <submittedName>
        <fullName evidence="2">Transfer protein</fullName>
    </submittedName>
</protein>
<comment type="caution">
    <text evidence="2">The sequence shown here is derived from an EMBL/GenBank/DDBJ whole genome shotgun (WGS) entry which is preliminary data.</text>
</comment>
<dbReference type="EMBL" id="LFNT01000014">
    <property type="protein sequence ID" value="KMS74221.1"/>
    <property type="molecule type" value="Genomic_DNA"/>
</dbReference>
<evidence type="ECO:0000313" key="2">
    <source>
        <dbReference type="EMBL" id="KMS74221.1"/>
    </source>
</evidence>
<dbReference type="SMART" id="SM00382">
    <property type="entry name" value="AAA"/>
    <property type="match status" value="1"/>
</dbReference>